<evidence type="ECO:0000259" key="3">
    <source>
        <dbReference type="PROSITE" id="PS51085"/>
    </source>
</evidence>
<accession>A0ABQ6H4H1</accession>
<keyword evidence="6" id="KW-1185">Reference proteome</keyword>
<dbReference type="InterPro" id="IPR012675">
    <property type="entry name" value="Beta-grasp_dom_sf"/>
</dbReference>
<dbReference type="InterPro" id="IPR011037">
    <property type="entry name" value="Pyrv_Knase-like_insert_dom_sf"/>
</dbReference>
<organism evidence="5 6">
    <name type="scientific">Thalassotalea eurytherma</name>
    <dbReference type="NCBI Taxonomy" id="1144278"/>
    <lineage>
        <taxon>Bacteria</taxon>
        <taxon>Pseudomonadati</taxon>
        <taxon>Pseudomonadota</taxon>
        <taxon>Gammaproteobacteria</taxon>
        <taxon>Alteromonadales</taxon>
        <taxon>Colwelliaceae</taxon>
        <taxon>Thalassotalea</taxon>
    </lineage>
</organism>
<dbReference type="Pfam" id="PF03473">
    <property type="entry name" value="MOSC"/>
    <property type="match status" value="1"/>
</dbReference>
<proteinExistence type="predicted"/>
<feature type="domain" description="MOSC" evidence="4">
    <location>
        <begin position="108"/>
        <end position="262"/>
    </location>
</feature>
<feature type="region of interest" description="Disordered" evidence="2">
    <location>
        <begin position="270"/>
        <end position="290"/>
    </location>
</feature>
<protein>
    <submittedName>
        <fullName evidence="5">(2Fe-2S)-binding protein</fullName>
    </submittedName>
</protein>
<dbReference type="InterPro" id="IPR005303">
    <property type="entry name" value="MOCOS_middle"/>
</dbReference>
<evidence type="ECO:0000313" key="6">
    <source>
        <dbReference type="Proteomes" id="UP001157133"/>
    </source>
</evidence>
<reference evidence="5 6" key="1">
    <citation type="submission" date="2023-03" db="EMBL/GenBank/DDBJ databases">
        <title>Draft genome sequence of Thalassotalea eurytherma JCM 18482T.</title>
        <authorList>
            <person name="Sawabe T."/>
        </authorList>
    </citation>
    <scope>NUCLEOTIDE SEQUENCE [LARGE SCALE GENOMIC DNA]</scope>
    <source>
        <strain evidence="5 6">JCM 18482</strain>
    </source>
</reference>
<dbReference type="SUPFAM" id="SSF54292">
    <property type="entry name" value="2Fe-2S ferredoxin-like"/>
    <property type="match status" value="1"/>
</dbReference>
<dbReference type="PROSITE" id="PS51085">
    <property type="entry name" value="2FE2S_FER_2"/>
    <property type="match status" value="1"/>
</dbReference>
<dbReference type="RefSeq" id="WP_284208423.1">
    <property type="nucleotide sequence ID" value="NZ_BSSU01000012.1"/>
</dbReference>
<name>A0ABQ6H4H1_9GAMM</name>
<dbReference type="InterPro" id="IPR005302">
    <property type="entry name" value="MoCF_Sase_C"/>
</dbReference>
<evidence type="ECO:0000256" key="1">
    <source>
        <dbReference type="ARBA" id="ARBA00023075"/>
    </source>
</evidence>
<dbReference type="EMBL" id="BSSU01000012">
    <property type="protein sequence ID" value="GLX83028.1"/>
    <property type="molecule type" value="Genomic_DNA"/>
</dbReference>
<dbReference type="InterPro" id="IPR036010">
    <property type="entry name" value="2Fe-2S_ferredoxin-like_sf"/>
</dbReference>
<dbReference type="CDD" id="cd00207">
    <property type="entry name" value="fer2"/>
    <property type="match status" value="1"/>
</dbReference>
<sequence>MSKVSEITVYPIKSAGGIHLSQTWVDELGLSFDRRFVITKPNGEFITARTHHHLCLIQCVITPTGLKLVAPGMPVLSIHYDDFQENYESVNVWNDTINAQHCNERYDTWLSQYLNESCKLMYFGKHSSRPVKDSTSEVSFADGYPLLLTSEASLNDLNARSYHKTTMTQFRPNLVVSGCQPYEEDTWSRIRIGEVEFDVVKPCTRCIFTTINPSTAEKHPKQEPLHSLKKYRQLAGGDVCFGQNIIPLNQGKISVFDSVEVIAKQSPPTFINKRSSQLKPKEPDNSPQTAQENANVNILFDSWDKYVPGNSQETILEQGEAAGLILPYSCRGGMCGRCKVKLNSGDVRQLATDGLSPQEQDEGYILACSSIPQSDVVISKD</sequence>
<feature type="domain" description="2Fe-2S ferredoxin-type" evidence="3">
    <location>
        <begin position="294"/>
        <end position="381"/>
    </location>
</feature>
<dbReference type="InterPro" id="IPR001041">
    <property type="entry name" value="2Fe-2S_ferredoxin-type"/>
</dbReference>
<comment type="caution">
    <text evidence="5">The sequence shown here is derived from an EMBL/GenBank/DDBJ whole genome shotgun (WGS) entry which is preliminary data.</text>
</comment>
<dbReference type="PANTHER" id="PTHR14237:SF19">
    <property type="entry name" value="MITOCHONDRIAL AMIDOXIME REDUCING COMPONENT 1"/>
    <property type="match status" value="1"/>
</dbReference>
<dbReference type="SUPFAM" id="SSF50800">
    <property type="entry name" value="PK beta-barrel domain-like"/>
    <property type="match status" value="1"/>
</dbReference>
<keyword evidence="1" id="KW-0830">Ubiquinone</keyword>
<dbReference type="PROSITE" id="PS51340">
    <property type="entry name" value="MOSC"/>
    <property type="match status" value="1"/>
</dbReference>
<evidence type="ECO:0000256" key="2">
    <source>
        <dbReference type="SAM" id="MobiDB-lite"/>
    </source>
</evidence>
<dbReference type="SUPFAM" id="SSF141673">
    <property type="entry name" value="MOSC N-terminal domain-like"/>
    <property type="match status" value="1"/>
</dbReference>
<dbReference type="Proteomes" id="UP001157133">
    <property type="component" value="Unassembled WGS sequence"/>
</dbReference>
<dbReference type="Pfam" id="PF00111">
    <property type="entry name" value="Fer2"/>
    <property type="match status" value="1"/>
</dbReference>
<dbReference type="Pfam" id="PF03476">
    <property type="entry name" value="MOSC_N"/>
    <property type="match status" value="1"/>
</dbReference>
<gene>
    <name evidence="5" type="primary">ycbX</name>
    <name evidence="5" type="ORF">theurythT_24800</name>
</gene>
<dbReference type="Gene3D" id="3.10.20.30">
    <property type="match status" value="1"/>
</dbReference>
<evidence type="ECO:0000259" key="4">
    <source>
        <dbReference type="PROSITE" id="PS51340"/>
    </source>
</evidence>
<evidence type="ECO:0000313" key="5">
    <source>
        <dbReference type="EMBL" id="GLX83028.1"/>
    </source>
</evidence>
<dbReference type="PANTHER" id="PTHR14237">
    <property type="entry name" value="MOLYBDOPTERIN COFACTOR SULFURASE MOSC"/>
    <property type="match status" value="1"/>
</dbReference>